<dbReference type="EMBL" id="JADYXP020000024">
    <property type="protein sequence ID" value="KAL0101700.1"/>
    <property type="molecule type" value="Genomic_DNA"/>
</dbReference>
<proteinExistence type="predicted"/>
<keyword evidence="2" id="KW-1185">Reference proteome</keyword>
<organism evidence="1 2">
    <name type="scientific">Cardiocondyla obscurior</name>
    <dbReference type="NCBI Taxonomy" id="286306"/>
    <lineage>
        <taxon>Eukaryota</taxon>
        <taxon>Metazoa</taxon>
        <taxon>Ecdysozoa</taxon>
        <taxon>Arthropoda</taxon>
        <taxon>Hexapoda</taxon>
        <taxon>Insecta</taxon>
        <taxon>Pterygota</taxon>
        <taxon>Neoptera</taxon>
        <taxon>Endopterygota</taxon>
        <taxon>Hymenoptera</taxon>
        <taxon>Apocrita</taxon>
        <taxon>Aculeata</taxon>
        <taxon>Formicoidea</taxon>
        <taxon>Formicidae</taxon>
        <taxon>Myrmicinae</taxon>
        <taxon>Cardiocondyla</taxon>
    </lineage>
</organism>
<name>A0AAW2EHQ7_9HYME</name>
<reference evidence="1 2" key="1">
    <citation type="submission" date="2023-03" db="EMBL/GenBank/DDBJ databases">
        <title>High recombination rates correlate with genetic variation in Cardiocondyla obscurior ants.</title>
        <authorList>
            <person name="Errbii M."/>
        </authorList>
    </citation>
    <scope>NUCLEOTIDE SEQUENCE [LARGE SCALE GENOMIC DNA]</scope>
    <source>
        <strain evidence="1">Alpha-2009</strain>
        <tissue evidence="1">Whole body</tissue>
    </source>
</reference>
<evidence type="ECO:0000313" key="1">
    <source>
        <dbReference type="EMBL" id="KAL0101700.1"/>
    </source>
</evidence>
<dbReference type="AlphaFoldDB" id="A0AAW2EHQ7"/>
<accession>A0AAW2EHQ7</accession>
<dbReference type="Proteomes" id="UP001430953">
    <property type="component" value="Unassembled WGS sequence"/>
</dbReference>
<protein>
    <submittedName>
        <fullName evidence="1">Uncharacterized protein</fullName>
    </submittedName>
</protein>
<gene>
    <name evidence="1" type="ORF">PUN28_019102</name>
</gene>
<evidence type="ECO:0000313" key="2">
    <source>
        <dbReference type="Proteomes" id="UP001430953"/>
    </source>
</evidence>
<comment type="caution">
    <text evidence="1">The sequence shown here is derived from an EMBL/GenBank/DDBJ whole genome shotgun (WGS) entry which is preliminary data.</text>
</comment>
<sequence length="162" mass="18209">MGQTNRLALASRESPGVTRGDLRLLTVHRRRVCALLPRQLLTSCPIVLGEINSDLDPITVDLEEWRSLQSLFNPGICQLCARYSILTECHEVSNSVSEVPKTSVRQKSLDNCRGAYTAGIVLFASEKRKSSRTRKVNLDLKAELGEKRFAAYNSSDFWGRKR</sequence>